<dbReference type="SUPFAM" id="SSF48264">
    <property type="entry name" value="Cytochrome P450"/>
    <property type="match status" value="1"/>
</dbReference>
<protein>
    <submittedName>
        <fullName evidence="4">Cytochrome P450</fullName>
    </submittedName>
</protein>
<dbReference type="InterPro" id="IPR002401">
    <property type="entry name" value="Cyt_P450_E_grp-I"/>
</dbReference>
<evidence type="ECO:0000313" key="4">
    <source>
        <dbReference type="EMBL" id="KAI9632803.1"/>
    </source>
</evidence>
<accession>A0AA38LRQ3</accession>
<reference evidence="4" key="1">
    <citation type="journal article" date="2022" name="G3 (Bethesda)">
        <title>High quality genome of the basidiomycete yeast Dioszegia hungarica PDD-24b-2 isolated from cloud water.</title>
        <authorList>
            <person name="Jarrige D."/>
            <person name="Haridas S."/>
            <person name="Bleykasten-Grosshans C."/>
            <person name="Joly M."/>
            <person name="Nadalig T."/>
            <person name="Sancelme M."/>
            <person name="Vuilleumier S."/>
            <person name="Grigoriev I.V."/>
            <person name="Amato P."/>
            <person name="Bringel F."/>
        </authorList>
    </citation>
    <scope>NUCLEOTIDE SEQUENCE</scope>
    <source>
        <strain evidence="4">PDD-24b-2</strain>
    </source>
</reference>
<dbReference type="Gene3D" id="1.10.630.10">
    <property type="entry name" value="Cytochrome P450"/>
    <property type="match status" value="1"/>
</dbReference>
<feature type="transmembrane region" description="Helical" evidence="3">
    <location>
        <begin position="52"/>
        <end position="70"/>
    </location>
</feature>
<dbReference type="PANTHER" id="PTHR24305:SF108">
    <property type="entry name" value="P450, PUTATIVE (EUROFUNG)-RELATED"/>
    <property type="match status" value="1"/>
</dbReference>
<dbReference type="AlphaFoldDB" id="A0AA38LRQ3"/>
<dbReference type="Pfam" id="PF00067">
    <property type="entry name" value="p450"/>
    <property type="match status" value="1"/>
</dbReference>
<dbReference type="Proteomes" id="UP001164286">
    <property type="component" value="Unassembled WGS sequence"/>
</dbReference>
<dbReference type="InterPro" id="IPR036396">
    <property type="entry name" value="Cyt_P450_sf"/>
</dbReference>
<comment type="caution">
    <text evidence="4">The sequence shown here is derived from an EMBL/GenBank/DDBJ whole genome shotgun (WGS) entry which is preliminary data.</text>
</comment>
<evidence type="ECO:0000256" key="2">
    <source>
        <dbReference type="PIRSR" id="PIRSR602401-1"/>
    </source>
</evidence>
<comment type="pathway">
    <text evidence="1">Secondary metabolite biosynthesis.</text>
</comment>
<dbReference type="RefSeq" id="XP_052942580.1">
    <property type="nucleotide sequence ID" value="XM_053091443.1"/>
</dbReference>
<dbReference type="PRINTS" id="PR00385">
    <property type="entry name" value="P450"/>
</dbReference>
<dbReference type="EMBL" id="JAKWFO010000014">
    <property type="protein sequence ID" value="KAI9632803.1"/>
    <property type="molecule type" value="Genomic_DNA"/>
</dbReference>
<keyword evidence="2" id="KW-0349">Heme</keyword>
<gene>
    <name evidence="4" type="ORF">MKK02DRAFT_41115</name>
</gene>
<feature type="transmembrane region" description="Helical" evidence="3">
    <location>
        <begin position="20"/>
        <end position="40"/>
    </location>
</feature>
<comment type="cofactor">
    <cofactor evidence="2">
        <name>heme</name>
        <dbReference type="ChEBI" id="CHEBI:30413"/>
    </cofactor>
</comment>
<dbReference type="PANTHER" id="PTHR24305">
    <property type="entry name" value="CYTOCHROME P450"/>
    <property type="match status" value="1"/>
</dbReference>
<keyword evidence="3" id="KW-0812">Transmembrane</keyword>
<keyword evidence="2" id="KW-0408">Iron</keyword>
<evidence type="ECO:0000256" key="1">
    <source>
        <dbReference type="ARBA" id="ARBA00005179"/>
    </source>
</evidence>
<feature type="binding site" description="axial binding residue" evidence="2">
    <location>
        <position position="458"/>
    </location>
    <ligand>
        <name>heme</name>
        <dbReference type="ChEBI" id="CHEBI:30413"/>
    </ligand>
    <ligandPart>
        <name>Fe</name>
        <dbReference type="ChEBI" id="CHEBI:18248"/>
    </ligandPart>
</feature>
<keyword evidence="5" id="KW-1185">Reference proteome</keyword>
<dbReference type="PRINTS" id="PR00463">
    <property type="entry name" value="EP450I"/>
</dbReference>
<keyword evidence="2" id="KW-0479">Metal-binding</keyword>
<evidence type="ECO:0000313" key="5">
    <source>
        <dbReference type="Proteomes" id="UP001164286"/>
    </source>
</evidence>
<dbReference type="GO" id="GO:0020037">
    <property type="term" value="F:heme binding"/>
    <property type="evidence" value="ECO:0007669"/>
    <property type="project" value="InterPro"/>
</dbReference>
<dbReference type="GO" id="GO:0016705">
    <property type="term" value="F:oxidoreductase activity, acting on paired donors, with incorporation or reduction of molecular oxygen"/>
    <property type="evidence" value="ECO:0007669"/>
    <property type="project" value="InterPro"/>
</dbReference>
<organism evidence="4 5">
    <name type="scientific">Dioszegia hungarica</name>
    <dbReference type="NCBI Taxonomy" id="4972"/>
    <lineage>
        <taxon>Eukaryota</taxon>
        <taxon>Fungi</taxon>
        <taxon>Dikarya</taxon>
        <taxon>Basidiomycota</taxon>
        <taxon>Agaricomycotina</taxon>
        <taxon>Tremellomycetes</taxon>
        <taxon>Tremellales</taxon>
        <taxon>Bulleribasidiaceae</taxon>
        <taxon>Dioszegia</taxon>
    </lineage>
</organism>
<evidence type="ECO:0000256" key="3">
    <source>
        <dbReference type="SAM" id="Phobius"/>
    </source>
</evidence>
<dbReference type="GeneID" id="77730648"/>
<dbReference type="GO" id="GO:0004497">
    <property type="term" value="F:monooxygenase activity"/>
    <property type="evidence" value="ECO:0007669"/>
    <property type="project" value="InterPro"/>
</dbReference>
<sequence length="516" mass="57843">MDVQAHHLGVNLSPLDFAPLLYGLITGLILYLPLVALHNLTLHPLARARIPLYSVGSVASAWPATMSMLFKGKRHVEVHERQLFVGPVMRTGANEVVLSDPAWNRFIMGSKFSKVTNHHEVSRRDGRAAKLFFNHDHHVAAGKRKAILPHYAAHQMPQWNPEYQEHFGKLLRLINAVSSTKPGEGIDIMPIFRLTCIDIGGQIVMGTELGMMDAYLQGRDRGMGEQTRIAFYRSLCASSLPSLVWSMLEWLPVASWQTIVQSERVLQNYYTPLIRAAMNKPMGDRPCTAQRLRATVDHHTRLPWTEHHIIEECMDHIMVSPEPTGVAAYALWLLSTHPRVQEKLADEVRAHRLERGEVAGVREVAEYEYLLAVLKETIRLYPAAPGPRLRVLGKEGMMVGEYHIPAGTAVGVQVWTAHRSVGIWGSDAACFRPERFLEEMTPEQTVAFSPFSSGNRPCPGQNFASATLRVSVSSIVRSFHLRPAPETTVQSMEPRDWGTLIPASGECKWIFTPREA</sequence>
<keyword evidence="3" id="KW-1133">Transmembrane helix</keyword>
<name>A0AA38LRQ3_9TREE</name>
<keyword evidence="3" id="KW-0472">Membrane</keyword>
<dbReference type="GO" id="GO:0005506">
    <property type="term" value="F:iron ion binding"/>
    <property type="evidence" value="ECO:0007669"/>
    <property type="project" value="InterPro"/>
</dbReference>
<dbReference type="InterPro" id="IPR050121">
    <property type="entry name" value="Cytochrome_P450_monoxygenase"/>
</dbReference>
<proteinExistence type="predicted"/>
<dbReference type="InterPro" id="IPR001128">
    <property type="entry name" value="Cyt_P450"/>
</dbReference>